<name>A0ACB8H9Z9_PSICU</name>
<evidence type="ECO:0000313" key="1">
    <source>
        <dbReference type="EMBL" id="KAH9484316.1"/>
    </source>
</evidence>
<accession>A0ACB8H9Z9</accession>
<evidence type="ECO:0000313" key="2">
    <source>
        <dbReference type="Proteomes" id="UP000664032"/>
    </source>
</evidence>
<dbReference type="EMBL" id="JAFIQS020000003">
    <property type="protein sequence ID" value="KAH9484316.1"/>
    <property type="molecule type" value="Genomic_DNA"/>
</dbReference>
<sequence length="406" mass="44512">MSRFLLGDEIGNIKILCYNPESTEESKCTISKLYQPAVVAGPSIGVQKLATSSQGEGYAKSTVNCVLNQVSQAKLAAAFSDGTCFASSLKDDDSLETLLEWKEPRIVANKFVGMSILDSSVYTCTSNGMLRRTPFSLDGEAIENSQPQTGILPSRLRDWRLSADGTTFAYGGDEVDLSVWNTELALSTQPVPAKPVDGTKKRKRNDDFFPSEIWRARNVPNDSLSLRQPIRITALTYLSSSTNGHHIVTGTQFGDVRRYDTRAARRPVSIWTGIAKVNGVKTLEKGFSENELFMSDNGSNLSSVDLRTGGILYTYKGISGAISSIAQTPDVVVSTSLDRYARVHSVVSPPPVARAHQEKKGQVLEKVYVTSIPTVVVWDKQISAKAEIEETNEDDDEVWDTMEHIS</sequence>
<organism evidence="1 2">
    <name type="scientific">Psilocybe cubensis</name>
    <name type="common">Psychedelic mushroom</name>
    <name type="synonym">Stropharia cubensis</name>
    <dbReference type="NCBI Taxonomy" id="181762"/>
    <lineage>
        <taxon>Eukaryota</taxon>
        <taxon>Fungi</taxon>
        <taxon>Dikarya</taxon>
        <taxon>Basidiomycota</taxon>
        <taxon>Agaricomycotina</taxon>
        <taxon>Agaricomycetes</taxon>
        <taxon>Agaricomycetidae</taxon>
        <taxon>Agaricales</taxon>
        <taxon>Agaricineae</taxon>
        <taxon>Strophariaceae</taxon>
        <taxon>Psilocybe</taxon>
    </lineage>
</organism>
<comment type="caution">
    <text evidence="1">The sequence shown here is derived from an EMBL/GenBank/DDBJ whole genome shotgun (WGS) entry which is preliminary data.</text>
</comment>
<protein>
    <submittedName>
        <fullName evidence="1">Ribosome biogenesis protein nsa1</fullName>
    </submittedName>
</protein>
<gene>
    <name evidence="1" type="ORF">JR316_0003797</name>
</gene>
<reference evidence="1" key="1">
    <citation type="submission" date="2021-10" db="EMBL/GenBank/DDBJ databases">
        <title>Psilocybe cubensis genome.</title>
        <authorList>
            <person name="Mckernan K.J."/>
            <person name="Crawford S."/>
            <person name="Trippe A."/>
            <person name="Kane L.T."/>
            <person name="Mclaughlin S."/>
        </authorList>
    </citation>
    <scope>NUCLEOTIDE SEQUENCE</scope>
    <source>
        <strain evidence="1">MGC-MH-2018</strain>
    </source>
</reference>
<dbReference type="Proteomes" id="UP000664032">
    <property type="component" value="Unassembled WGS sequence"/>
</dbReference>
<keyword evidence="2" id="KW-1185">Reference proteome</keyword>
<proteinExistence type="predicted"/>